<keyword evidence="1" id="KW-0732">Signal</keyword>
<dbReference type="PANTHER" id="PTHR19328">
    <property type="entry name" value="HEDGEHOG-INTERACTING PROTEIN"/>
    <property type="match status" value="1"/>
</dbReference>
<organism evidence="3 4">
    <name type="scientific">Pleionea mediterranea</name>
    <dbReference type="NCBI Taxonomy" id="523701"/>
    <lineage>
        <taxon>Bacteria</taxon>
        <taxon>Pseudomonadati</taxon>
        <taxon>Pseudomonadota</taxon>
        <taxon>Gammaproteobacteria</taxon>
        <taxon>Oceanospirillales</taxon>
        <taxon>Pleioneaceae</taxon>
        <taxon>Pleionea</taxon>
    </lineage>
</organism>
<dbReference type="InterPro" id="IPR012938">
    <property type="entry name" value="Glc/Sorbosone_DH"/>
</dbReference>
<dbReference type="Gene3D" id="2.120.10.30">
    <property type="entry name" value="TolB, C-terminal domain"/>
    <property type="match status" value="1"/>
</dbReference>
<evidence type="ECO:0000313" key="4">
    <source>
        <dbReference type="Proteomes" id="UP000245790"/>
    </source>
</evidence>
<accession>A0A316FV16</accession>
<comment type="caution">
    <text evidence="3">The sequence shown here is derived from an EMBL/GenBank/DDBJ whole genome shotgun (WGS) entry which is preliminary data.</text>
</comment>
<dbReference type="Proteomes" id="UP000245790">
    <property type="component" value="Unassembled WGS sequence"/>
</dbReference>
<dbReference type="Pfam" id="PF07995">
    <property type="entry name" value="GSDH"/>
    <property type="match status" value="1"/>
</dbReference>
<dbReference type="InterPro" id="IPR011042">
    <property type="entry name" value="6-blade_b-propeller_TolB-like"/>
</dbReference>
<feature type="signal peptide" evidence="1">
    <location>
        <begin position="1"/>
        <end position="28"/>
    </location>
</feature>
<reference evidence="3 4" key="1">
    <citation type="submission" date="2018-05" db="EMBL/GenBank/DDBJ databases">
        <title>Genomic Encyclopedia of Type Strains, Phase IV (KMG-IV): sequencing the most valuable type-strain genomes for metagenomic binning, comparative biology and taxonomic classification.</title>
        <authorList>
            <person name="Goeker M."/>
        </authorList>
    </citation>
    <scope>NUCLEOTIDE SEQUENCE [LARGE SCALE GENOMIC DNA]</scope>
    <source>
        <strain evidence="3 4">DSM 25350</strain>
    </source>
</reference>
<protein>
    <submittedName>
        <fullName evidence="3">Glucose/arabinose dehydrogenase</fullName>
    </submittedName>
</protein>
<proteinExistence type="predicted"/>
<dbReference type="AlphaFoldDB" id="A0A316FV16"/>
<dbReference type="EMBL" id="QGGU01000005">
    <property type="protein sequence ID" value="PWK51905.1"/>
    <property type="molecule type" value="Genomic_DNA"/>
</dbReference>
<evidence type="ECO:0000259" key="2">
    <source>
        <dbReference type="Pfam" id="PF07995"/>
    </source>
</evidence>
<feature type="chain" id="PRO_5016458459" evidence="1">
    <location>
        <begin position="29"/>
        <end position="374"/>
    </location>
</feature>
<dbReference type="OrthoDB" id="9770043at2"/>
<dbReference type="InterPro" id="IPR011041">
    <property type="entry name" value="Quinoprot_gluc/sorb_DH_b-prop"/>
</dbReference>
<sequence length="374" mass="42019">MSQTIKRLMHGLLMLTAVGQVLFVPAIAADKATSKYQVETIIDDLNVPWSMVQLSDSIFLVTERSGQMYRIDVKTGQRKEVSGLPKITSRNQGGLLDIELHPDYNNNGWIYFSFASPEGEGRGDNTAIVRAKLKDHQLVEKQVVYKATPNSTRSHHYGSRIEFDRQGYLFFSIGDRGNRSTNPQNLSLDGGKIYRLHDDGEVPKDNPFLSGDKPAIYSYGHRNPQGMALHPETGDIWIHEHGPKGGDEINIVKRGRNYGWPVISYGVNYDGSAFTELTKKQGMEQPEHYWVPSIAPSGMTFVTSDKYPDWQGHLLVGSLKFGYLVLVKINDDNQVYDQEVLFEGIGRVRNVQQLNDGYIYVAVDGQGVKKLKPL</sequence>
<keyword evidence="4" id="KW-1185">Reference proteome</keyword>
<evidence type="ECO:0000313" key="3">
    <source>
        <dbReference type="EMBL" id="PWK51905.1"/>
    </source>
</evidence>
<dbReference type="RefSeq" id="WP_109763284.1">
    <property type="nucleotide sequence ID" value="NZ_QGGU01000005.1"/>
</dbReference>
<dbReference type="SUPFAM" id="SSF50952">
    <property type="entry name" value="Soluble quinoprotein glucose dehydrogenase"/>
    <property type="match status" value="1"/>
</dbReference>
<feature type="domain" description="Glucose/Sorbosone dehydrogenase" evidence="2">
    <location>
        <begin position="45"/>
        <end position="366"/>
    </location>
</feature>
<dbReference type="PANTHER" id="PTHR19328:SF75">
    <property type="entry name" value="ALDOSE SUGAR DEHYDROGENASE YLII"/>
    <property type="match status" value="1"/>
</dbReference>
<evidence type="ECO:0000256" key="1">
    <source>
        <dbReference type="SAM" id="SignalP"/>
    </source>
</evidence>
<name>A0A316FV16_9GAMM</name>
<gene>
    <name evidence="3" type="ORF">C8D97_105221</name>
</gene>